<evidence type="ECO:0000256" key="1">
    <source>
        <dbReference type="SAM" id="MobiDB-lite"/>
    </source>
</evidence>
<sequence length="51" mass="6007">MEDTIKEDLKNKDEQQNVVLEESSQDDSQMLFELVYGLVEAFEKIRVKSEK</sequence>
<dbReference type="HOGENOM" id="CLU_3098896_0_0_9"/>
<dbReference type="KEGG" id="eac:EAL2_c17710"/>
<protein>
    <submittedName>
        <fullName evidence="2">Uncharacterized protein</fullName>
    </submittedName>
</protein>
<feature type="compositionally biased region" description="Basic and acidic residues" evidence="1">
    <location>
        <begin position="1"/>
        <end position="15"/>
    </location>
</feature>
<evidence type="ECO:0000313" key="2">
    <source>
        <dbReference type="EMBL" id="AHM57066.1"/>
    </source>
</evidence>
<reference evidence="2 3" key="1">
    <citation type="journal article" date="2014" name="Genome Announc.">
        <title>Complete Genome Sequence of Amino Acid-Utilizing Eubacterium acidaminophilum al-2 (DSM 3953).</title>
        <authorList>
            <person name="Poehlein A."/>
            <person name="Andreesen J.R."/>
            <person name="Daniel R."/>
        </authorList>
    </citation>
    <scope>NUCLEOTIDE SEQUENCE [LARGE SCALE GENOMIC DNA]</scope>
    <source>
        <strain evidence="2 3">DSM 3953</strain>
    </source>
</reference>
<keyword evidence="3" id="KW-1185">Reference proteome</keyword>
<dbReference type="EMBL" id="CP007452">
    <property type="protein sequence ID" value="AHM57066.1"/>
    <property type="molecule type" value="Genomic_DNA"/>
</dbReference>
<organism evidence="2 3">
    <name type="scientific">Peptoclostridium acidaminophilum DSM 3953</name>
    <dbReference type="NCBI Taxonomy" id="1286171"/>
    <lineage>
        <taxon>Bacteria</taxon>
        <taxon>Bacillati</taxon>
        <taxon>Bacillota</taxon>
        <taxon>Clostridia</taxon>
        <taxon>Peptostreptococcales</taxon>
        <taxon>Peptoclostridiaceae</taxon>
        <taxon>Peptoclostridium</taxon>
    </lineage>
</organism>
<evidence type="ECO:0000313" key="3">
    <source>
        <dbReference type="Proteomes" id="UP000019591"/>
    </source>
</evidence>
<feature type="region of interest" description="Disordered" evidence="1">
    <location>
        <begin position="1"/>
        <end position="22"/>
    </location>
</feature>
<gene>
    <name evidence="2" type="ORF">EAL2_c17710</name>
</gene>
<accession>W8U865</accession>
<name>W8U865_PEPAC</name>
<dbReference type="AlphaFoldDB" id="W8U865"/>
<dbReference type="Proteomes" id="UP000019591">
    <property type="component" value="Chromosome"/>
</dbReference>
<dbReference type="RefSeq" id="WP_158408911.1">
    <property type="nucleotide sequence ID" value="NZ_CP007452.1"/>
</dbReference>
<dbReference type="STRING" id="1286171.EAL2_c17710"/>
<proteinExistence type="predicted"/>
<dbReference type="PATRIC" id="fig|1286171.3.peg.1730"/>